<keyword evidence="2" id="KW-1185">Reference proteome</keyword>
<dbReference type="RefSeq" id="WP_014576170.1">
    <property type="nucleotide sequence ID" value="NZ_CP076686.1"/>
</dbReference>
<protein>
    <submittedName>
        <fullName evidence="1">Phage major tail tube protein</fullName>
    </submittedName>
</protein>
<dbReference type="NCBIfam" id="TIGR01611">
    <property type="entry name" value="tail_tube"/>
    <property type="match status" value="1"/>
</dbReference>
<accession>A0ABX8IKQ0</accession>
<dbReference type="GeneID" id="78559255"/>
<dbReference type="InterPro" id="IPR006498">
    <property type="entry name" value="Tail_tube"/>
</dbReference>
<evidence type="ECO:0000313" key="1">
    <source>
        <dbReference type="EMBL" id="QWV14407.1"/>
    </source>
</evidence>
<reference evidence="1 2" key="1">
    <citation type="submission" date="2021-06" db="EMBL/GenBank/DDBJ databases">
        <title>Microbial metabolic specificity influences pelagic lipid remineralization.</title>
        <authorList>
            <person name="Behrendt L."/>
            <person name="Hunter J.E."/>
            <person name="Alcolombri U."/>
            <person name="Smriga S."/>
            <person name="Mincer T."/>
            <person name="Lowenstein D.P."/>
            <person name="Peaudecerf F.J."/>
            <person name="Fernandez V.I."/>
            <person name="Fredricks H."/>
            <person name="Almblad H."/>
            <person name="Harrison J.J."/>
            <person name="Stocker R."/>
            <person name="Van Mooy B.A.S."/>
        </authorList>
    </citation>
    <scope>NUCLEOTIDE SEQUENCE [LARGE SCALE GENOMIC DNA]</scope>
    <source>
        <strain evidence="1 2">HP15-B</strain>
    </source>
</reference>
<name>A0ABX8IKQ0_9GAMM</name>
<organism evidence="1 2">
    <name type="scientific">Marinobacter adhaerens</name>
    <dbReference type="NCBI Taxonomy" id="1033846"/>
    <lineage>
        <taxon>Bacteria</taxon>
        <taxon>Pseudomonadati</taxon>
        <taxon>Pseudomonadota</taxon>
        <taxon>Gammaproteobacteria</taxon>
        <taxon>Pseudomonadales</taxon>
        <taxon>Marinobacteraceae</taxon>
        <taxon>Marinobacter</taxon>
    </lineage>
</organism>
<dbReference type="EMBL" id="CP076686">
    <property type="protein sequence ID" value="QWV14407.1"/>
    <property type="molecule type" value="Genomic_DNA"/>
</dbReference>
<sequence length="168" mass="18727">MAARDVLKNLNLFVDGRGYAGQIQDYTPPVLTVQTEDWRGGGMDTPEALDMGMEPLEASFNLISYDRDILNQFGMAEGNEIPLTARGALESVDGTVKQVIHKMRGKITSIDSGTWQPGQMSPMQVTMRLNFYSLEHDGQTVHEIDTRRMIRIINGTDRLAEIREALGV</sequence>
<dbReference type="Pfam" id="PF04985">
    <property type="entry name" value="Phage_tube"/>
    <property type="match status" value="1"/>
</dbReference>
<proteinExistence type="predicted"/>
<dbReference type="Proteomes" id="UP000683442">
    <property type="component" value="Chromosome"/>
</dbReference>
<gene>
    <name evidence="1" type="ORF">KQ249_07390</name>
</gene>
<evidence type="ECO:0000313" key="2">
    <source>
        <dbReference type="Proteomes" id="UP000683442"/>
    </source>
</evidence>